<feature type="region of interest" description="Disordered" evidence="1">
    <location>
        <begin position="724"/>
        <end position="764"/>
    </location>
</feature>
<evidence type="ECO:0000256" key="1">
    <source>
        <dbReference type="SAM" id="MobiDB-lite"/>
    </source>
</evidence>
<feature type="compositionally biased region" description="Basic residues" evidence="1">
    <location>
        <begin position="922"/>
        <end position="931"/>
    </location>
</feature>
<reference evidence="4" key="1">
    <citation type="submission" date="2020-12" db="UniProtKB">
        <authorList>
            <consortium name="WormBaseParasite"/>
        </authorList>
    </citation>
    <scope>IDENTIFICATION</scope>
    <source>
        <strain evidence="4">MHco3</strain>
    </source>
</reference>
<dbReference type="CDD" id="cd22999">
    <property type="entry name" value="SAP_SLX4"/>
    <property type="match status" value="1"/>
</dbReference>
<feature type="compositionally biased region" description="Polar residues" evidence="1">
    <location>
        <begin position="556"/>
        <end position="596"/>
    </location>
</feature>
<dbReference type="AlphaFoldDB" id="A0A7I4YGI4"/>
<feature type="compositionally biased region" description="Polar residues" evidence="1">
    <location>
        <begin position="941"/>
        <end position="954"/>
    </location>
</feature>
<proteinExistence type="predicted"/>
<organism evidence="3 4">
    <name type="scientific">Haemonchus contortus</name>
    <name type="common">Barber pole worm</name>
    <dbReference type="NCBI Taxonomy" id="6289"/>
    <lineage>
        <taxon>Eukaryota</taxon>
        <taxon>Metazoa</taxon>
        <taxon>Ecdysozoa</taxon>
        <taxon>Nematoda</taxon>
        <taxon>Chromadorea</taxon>
        <taxon>Rhabditida</taxon>
        <taxon>Rhabditina</taxon>
        <taxon>Rhabditomorpha</taxon>
        <taxon>Strongyloidea</taxon>
        <taxon>Trichostrongylidae</taxon>
        <taxon>Haemonchus</taxon>
    </lineage>
</organism>
<accession>A0A7I4YGI4</accession>
<feature type="region of interest" description="Disordered" evidence="1">
    <location>
        <begin position="642"/>
        <end position="663"/>
    </location>
</feature>
<evidence type="ECO:0000313" key="4">
    <source>
        <dbReference type="WBParaSite" id="HCON_00093390-00001"/>
    </source>
</evidence>
<feature type="compositionally biased region" description="Polar residues" evidence="1">
    <location>
        <begin position="412"/>
        <end position="459"/>
    </location>
</feature>
<evidence type="ECO:0000259" key="2">
    <source>
        <dbReference type="PROSITE" id="PS50097"/>
    </source>
</evidence>
<dbReference type="WBParaSite" id="HCON_00093390-00001">
    <property type="protein sequence ID" value="HCON_00093390-00001"/>
    <property type="gene ID" value="HCON_00093390"/>
</dbReference>
<keyword evidence="3" id="KW-1185">Reference proteome</keyword>
<protein>
    <submittedName>
        <fullName evidence="4">BTB domain-containing protein</fullName>
    </submittedName>
</protein>
<dbReference type="InterPro" id="IPR000210">
    <property type="entry name" value="BTB/POZ_dom"/>
</dbReference>
<sequence>MPSDDDFCSPKPPIPFPAAPRRPEKKGEVQSIPIVSVTGSSLYSEFCGVKNDTTFGSDTKPNDCCAVCSKNLSHLNDIRKVAHVNKCLDAQESSVNHAKAKEVWSNTIDCPLCGEPQPPGPHRSAHAKRCGKIYNIAPKELLRLMETQRRVSDVKKRHSMIHTKAPVPQKKQVKPPKLEGAPTSLLDENIQLAKALSASMNSQQFDNAQDTSPQVTRIIDTNDKRRKRPRSYAVVELAPRSCRCEVIQKVQNRFLETFRVRKANGTTLPQSEICKKRANRTSLFMQNQIRLLQKVERLERLSQDLNRLVGQEERSDVHIRCSDGNIAAHQLLLKLRTRLLDSSSSQNGMVSTELCESQKIVMTWLRYVYSGRVEWNVEETESILKLAEQYGPDDLPSVCIRMRTPQKAQEPVASQGSTSECSPGSSCTKIEAESASSIVTSNEPKASSRPKPNQPSISKTEVVIPEELKVNLRESSATADTTDITLDYEDPLQGITLDQSSAEPSLEDDCVVIDGSPKEAQSSDLPASCGSIEEASQSQSQSSKLSEDKVQKGADFSSSSAEDIQMSSNSHEGDSTPSSIPNEEDGSQPSTSSRNSPDLFDEKSRDAREASLITLDTTPLRSCSLRKRSSAVRVPVNHELSEFSPGRNSPKIGSAGCNKPMETSPMRINTTGGSGSSDNDIVCLGERPGTQISTTSSDPYRNEYFDYHDPFMEPWYDPVEMQPSQACSEPVREGEPVEKDIELTPSHGTSRRRSSRTERKSLTQIPMRPCSSTLERAEPTVQKVYAASQDSFFDTPIFLNKEAGAVEDDTENCEVADFVQPMSQQSTPVQPVKKKPRFGSNVKILKTSGITPMPNYDGMGNDELKRELAKFGLKPMGRKRAIAILKKIYSEVHPVIDPSTPTIRPLVVDQKGDGTPISSRNAKSKTQRKRGNAVSVAKDTVTMSTEEPSISNVRLGSVDDDEDDDFADLGDKTLNEPRDEPLEESLIDDTGLLPKDLDGMTDVFLKWLRQPANDDLYNHLLSLQPVLIEELHHRMSRADTAACVIPRKALANILDRLGVTFSMPQVYGRTKARK</sequence>
<feature type="region of interest" description="Disordered" evidence="1">
    <location>
        <begin position="909"/>
        <end position="965"/>
    </location>
</feature>
<feature type="region of interest" description="Disordered" evidence="1">
    <location>
        <begin position="406"/>
        <end position="462"/>
    </location>
</feature>
<dbReference type="GO" id="GO:0000712">
    <property type="term" value="P:resolution of meiotic recombination intermediates"/>
    <property type="evidence" value="ECO:0007669"/>
    <property type="project" value="TreeGrafter"/>
</dbReference>
<dbReference type="GO" id="GO:0033557">
    <property type="term" value="C:Slx1-Slx4 complex"/>
    <property type="evidence" value="ECO:0007669"/>
    <property type="project" value="TreeGrafter"/>
</dbReference>
<dbReference type="InterPro" id="IPR011333">
    <property type="entry name" value="SKP1/BTB/POZ_sf"/>
</dbReference>
<dbReference type="PROSITE" id="PS50097">
    <property type="entry name" value="BTB"/>
    <property type="match status" value="1"/>
</dbReference>
<feature type="region of interest" description="Disordered" evidence="1">
    <location>
        <begin position="1"/>
        <end position="29"/>
    </location>
</feature>
<name>A0A7I4YGI4_HAECO</name>
<evidence type="ECO:0000313" key="3">
    <source>
        <dbReference type="Proteomes" id="UP000025227"/>
    </source>
</evidence>
<dbReference type="PANTHER" id="PTHR21541">
    <property type="entry name" value="BTB POZ DOMAIN CONTAINING 12"/>
    <property type="match status" value="1"/>
</dbReference>
<feature type="compositionally biased region" description="Basic and acidic residues" evidence="1">
    <location>
        <begin position="730"/>
        <end position="742"/>
    </location>
</feature>
<dbReference type="Proteomes" id="UP000025227">
    <property type="component" value="Unplaced"/>
</dbReference>
<dbReference type="Gene3D" id="3.30.710.10">
    <property type="entry name" value="Potassium Channel Kv1.1, Chain A"/>
    <property type="match status" value="1"/>
</dbReference>
<dbReference type="PANTHER" id="PTHR21541:SF3">
    <property type="entry name" value="STRUCTURE-SPECIFIC ENDONUCLEASE SUBUNIT SLX4"/>
    <property type="match status" value="1"/>
</dbReference>
<feature type="domain" description="BTB" evidence="2">
    <location>
        <begin position="315"/>
        <end position="377"/>
    </location>
</feature>
<feature type="compositionally biased region" description="Pro residues" evidence="1">
    <location>
        <begin position="10"/>
        <end position="20"/>
    </location>
</feature>
<dbReference type="OrthoDB" id="5576441at2759"/>
<feature type="region of interest" description="Disordered" evidence="1">
    <location>
        <begin position="516"/>
        <end position="605"/>
    </location>
</feature>
<dbReference type="OMA" id="KEATLWE"/>
<dbReference type="SUPFAM" id="SSF54695">
    <property type="entry name" value="POZ domain"/>
    <property type="match status" value="1"/>
</dbReference>